<dbReference type="CDD" id="cd00519">
    <property type="entry name" value="Lipase_3"/>
    <property type="match status" value="1"/>
</dbReference>
<dbReference type="Pfam" id="PF01764">
    <property type="entry name" value="Lipase_3"/>
    <property type="match status" value="1"/>
</dbReference>
<keyword evidence="2" id="KW-1133">Transmembrane helix</keyword>
<keyword evidence="1" id="KW-0378">Hydrolase</keyword>
<gene>
    <name evidence="4" type="ORF">HRI_002639600</name>
</gene>
<evidence type="ECO:0000313" key="4">
    <source>
        <dbReference type="EMBL" id="GMI89703.1"/>
    </source>
</evidence>
<accession>A0A9W7M6E5</accession>
<dbReference type="Gene3D" id="3.40.50.1820">
    <property type="entry name" value="alpha/beta hydrolase"/>
    <property type="match status" value="1"/>
</dbReference>
<dbReference type="PANTHER" id="PTHR46086:SF4">
    <property type="entry name" value="ALPHA_BETA-HYDROLASES SUPERFAMILY PROTEIN"/>
    <property type="match status" value="1"/>
</dbReference>
<dbReference type="EMBL" id="BSYR01000023">
    <property type="protein sequence ID" value="GMI89703.1"/>
    <property type="molecule type" value="Genomic_DNA"/>
</dbReference>
<keyword evidence="2" id="KW-0812">Transmembrane</keyword>
<dbReference type="OrthoDB" id="438440at2759"/>
<sequence>MSVDENRFYDDCFIVRLEDASFFDLCGLLFSSKLGRRNFIDCPRQFSLGFARRLIIFFSVLVLKLILLMRVPLLLGKDAIEMFLNLLSLNGGLFGFPFKLMTGKLVWPDKSSAKFKSMLSFIESRVELDNNIKPGDSKYKASLCIMAAKSSYDQEARIKTVVIEHWKMKFLKFYEFWNDFENRASTQAFMMQDTHSNPNLIVVAFRGTEPFSPYDLRVNFDISWYELKGMEKGKTHSGFLKALGLQKNKGFPKDLHHPADRRQFAYYTLRRKLREVLQVNREARLILTGHSSGGALAILFASLLALHEEEWLLERLEAVYTFGQPRVGDSKFVEFMDKKLSKFDVKYYRYVYNNDIVARIPYDDSVFSYKHFGTCIFFNSRYKGKVLAEEPDKNFYPWVLTLPKMMDAVWEFIRGFILPFKHGPGYKETLLMKLTRIGGFALPGMANHMPPDYVNSTRLGTLPPDQLKRD</sequence>
<evidence type="ECO:0000259" key="3">
    <source>
        <dbReference type="Pfam" id="PF01764"/>
    </source>
</evidence>
<keyword evidence="2" id="KW-0472">Membrane</keyword>
<dbReference type="SUPFAM" id="SSF53474">
    <property type="entry name" value="alpha/beta-Hydrolases"/>
    <property type="match status" value="1"/>
</dbReference>
<feature type="transmembrane region" description="Helical" evidence="2">
    <location>
        <begin position="54"/>
        <end position="75"/>
    </location>
</feature>
<evidence type="ECO:0000256" key="1">
    <source>
        <dbReference type="ARBA" id="ARBA00022801"/>
    </source>
</evidence>
<dbReference type="InterPro" id="IPR029058">
    <property type="entry name" value="AB_hydrolase_fold"/>
</dbReference>
<reference evidence="4" key="1">
    <citation type="submission" date="2023-05" db="EMBL/GenBank/DDBJ databases">
        <title>Genome and transcriptome analyses reveal genes involved in the formation of fine ridges on petal epidermal cells in Hibiscus trionum.</title>
        <authorList>
            <person name="Koshimizu S."/>
            <person name="Masuda S."/>
            <person name="Ishii T."/>
            <person name="Shirasu K."/>
            <person name="Hoshino A."/>
            <person name="Arita M."/>
        </authorList>
    </citation>
    <scope>NUCLEOTIDE SEQUENCE</scope>
    <source>
        <strain evidence="4">Hamamatsu line</strain>
    </source>
</reference>
<feature type="domain" description="Fungal lipase-type" evidence="3">
    <location>
        <begin position="202"/>
        <end position="363"/>
    </location>
</feature>
<dbReference type="GO" id="GO:0004806">
    <property type="term" value="F:triacylglycerol lipase activity"/>
    <property type="evidence" value="ECO:0007669"/>
    <property type="project" value="InterPro"/>
</dbReference>
<dbReference type="GO" id="GO:0006629">
    <property type="term" value="P:lipid metabolic process"/>
    <property type="evidence" value="ECO:0007669"/>
    <property type="project" value="InterPro"/>
</dbReference>
<comment type="caution">
    <text evidence="4">The sequence shown here is derived from an EMBL/GenBank/DDBJ whole genome shotgun (WGS) entry which is preliminary data.</text>
</comment>
<organism evidence="4 5">
    <name type="scientific">Hibiscus trionum</name>
    <name type="common">Flower of an hour</name>
    <dbReference type="NCBI Taxonomy" id="183268"/>
    <lineage>
        <taxon>Eukaryota</taxon>
        <taxon>Viridiplantae</taxon>
        <taxon>Streptophyta</taxon>
        <taxon>Embryophyta</taxon>
        <taxon>Tracheophyta</taxon>
        <taxon>Spermatophyta</taxon>
        <taxon>Magnoliopsida</taxon>
        <taxon>eudicotyledons</taxon>
        <taxon>Gunneridae</taxon>
        <taxon>Pentapetalae</taxon>
        <taxon>rosids</taxon>
        <taxon>malvids</taxon>
        <taxon>Malvales</taxon>
        <taxon>Malvaceae</taxon>
        <taxon>Malvoideae</taxon>
        <taxon>Hibiscus</taxon>
    </lineage>
</organism>
<dbReference type="InterPro" id="IPR002921">
    <property type="entry name" value="Fungal_lipase-type"/>
</dbReference>
<keyword evidence="5" id="KW-1185">Reference proteome</keyword>
<evidence type="ECO:0000313" key="5">
    <source>
        <dbReference type="Proteomes" id="UP001165190"/>
    </source>
</evidence>
<dbReference type="Proteomes" id="UP001165190">
    <property type="component" value="Unassembled WGS sequence"/>
</dbReference>
<protein>
    <recommendedName>
        <fullName evidence="3">Fungal lipase-type domain-containing protein</fullName>
    </recommendedName>
</protein>
<dbReference type="AlphaFoldDB" id="A0A9W7M6E5"/>
<proteinExistence type="predicted"/>
<dbReference type="InterPro" id="IPR044819">
    <property type="entry name" value="OBL-like"/>
</dbReference>
<name>A0A9W7M6E5_HIBTR</name>
<evidence type="ECO:0000256" key="2">
    <source>
        <dbReference type="SAM" id="Phobius"/>
    </source>
</evidence>
<dbReference type="PANTHER" id="PTHR46086">
    <property type="entry name" value="ALPHA/BETA-HYDROLASES SUPERFAMILY PROTEIN"/>
    <property type="match status" value="1"/>
</dbReference>